<feature type="chain" id="PRO_5015172539" evidence="6">
    <location>
        <begin position="26"/>
        <end position="367"/>
    </location>
</feature>
<dbReference type="InterPro" id="IPR006059">
    <property type="entry name" value="SBP"/>
</dbReference>
<dbReference type="CDD" id="cd13589">
    <property type="entry name" value="PBP2_polyamine_RpCGA009"/>
    <property type="match status" value="1"/>
</dbReference>
<keyword evidence="5" id="KW-0574">Periplasm</keyword>
<evidence type="ECO:0000256" key="5">
    <source>
        <dbReference type="ARBA" id="ARBA00022764"/>
    </source>
</evidence>
<keyword evidence="3" id="KW-0813">Transport</keyword>
<dbReference type="AlphaFoldDB" id="A0A2P9AGP4"/>
<dbReference type="PANTHER" id="PTHR30006:SF3">
    <property type="entry name" value="THIAMINE-BINDING PERIPLASMIC PROTEIN"/>
    <property type="match status" value="1"/>
</dbReference>
<dbReference type="GO" id="GO:0030975">
    <property type="term" value="F:thiamine binding"/>
    <property type="evidence" value="ECO:0007669"/>
    <property type="project" value="TreeGrafter"/>
</dbReference>
<reference evidence="8" key="1">
    <citation type="submission" date="2016-12" db="EMBL/GenBank/DDBJ databases">
        <authorList>
            <person name="Brunel B."/>
        </authorList>
    </citation>
    <scope>NUCLEOTIDE SEQUENCE [LARGE SCALE GENOMIC DNA]</scope>
</reference>
<feature type="signal peptide" evidence="6">
    <location>
        <begin position="1"/>
        <end position="25"/>
    </location>
</feature>
<dbReference type="RefSeq" id="WP_123147763.1">
    <property type="nucleotide sequence ID" value="NZ_FUIG01000019.1"/>
</dbReference>
<evidence type="ECO:0000256" key="3">
    <source>
        <dbReference type="ARBA" id="ARBA00022448"/>
    </source>
</evidence>
<evidence type="ECO:0000256" key="2">
    <source>
        <dbReference type="ARBA" id="ARBA00008520"/>
    </source>
</evidence>
<evidence type="ECO:0000256" key="4">
    <source>
        <dbReference type="ARBA" id="ARBA00022729"/>
    </source>
</evidence>
<proteinExistence type="inferred from homology"/>
<dbReference type="Gene3D" id="3.40.190.10">
    <property type="entry name" value="Periplasmic binding protein-like II"/>
    <property type="match status" value="2"/>
</dbReference>
<evidence type="ECO:0000313" key="7">
    <source>
        <dbReference type="EMBL" id="SJM30299.1"/>
    </source>
</evidence>
<comment type="subcellular location">
    <subcellularLocation>
        <location evidence="1">Periplasm</location>
    </subcellularLocation>
</comment>
<dbReference type="EMBL" id="FUIG01000019">
    <property type="protein sequence ID" value="SJM30299.1"/>
    <property type="molecule type" value="Genomic_DNA"/>
</dbReference>
<protein>
    <submittedName>
        <fullName evidence="7">Extracellular solute-binding protein family 1</fullName>
    </submittedName>
</protein>
<dbReference type="PANTHER" id="PTHR30006">
    <property type="entry name" value="THIAMINE-BINDING PERIPLASMIC PROTEIN-RELATED"/>
    <property type="match status" value="1"/>
</dbReference>
<name>A0A2P9AGP4_9HYPH</name>
<dbReference type="SUPFAM" id="SSF53850">
    <property type="entry name" value="Periplasmic binding protein-like II"/>
    <property type="match status" value="1"/>
</dbReference>
<evidence type="ECO:0000256" key="6">
    <source>
        <dbReference type="SAM" id="SignalP"/>
    </source>
</evidence>
<evidence type="ECO:0000256" key="1">
    <source>
        <dbReference type="ARBA" id="ARBA00004418"/>
    </source>
</evidence>
<keyword evidence="4 6" id="KW-0732">Signal</keyword>
<evidence type="ECO:0000313" key="8">
    <source>
        <dbReference type="Proteomes" id="UP000245698"/>
    </source>
</evidence>
<dbReference type="GO" id="GO:0015888">
    <property type="term" value="P:thiamine transport"/>
    <property type="evidence" value="ECO:0007669"/>
    <property type="project" value="TreeGrafter"/>
</dbReference>
<dbReference type="Pfam" id="PF13416">
    <property type="entry name" value="SBP_bac_8"/>
    <property type="match status" value="1"/>
</dbReference>
<accession>A0A2P9AGP4</accession>
<keyword evidence="8" id="KW-1185">Reference proteome</keyword>
<dbReference type="Proteomes" id="UP000245698">
    <property type="component" value="Unassembled WGS sequence"/>
</dbReference>
<dbReference type="GO" id="GO:0030976">
    <property type="term" value="F:thiamine pyrophosphate binding"/>
    <property type="evidence" value="ECO:0007669"/>
    <property type="project" value="TreeGrafter"/>
</dbReference>
<dbReference type="GO" id="GO:0030288">
    <property type="term" value="C:outer membrane-bounded periplasmic space"/>
    <property type="evidence" value="ECO:0007669"/>
    <property type="project" value="TreeGrafter"/>
</dbReference>
<sequence length="367" mass="39910">MKTTTTHFALSAALLLAALPFSAQSQEIPDNLKGTGEVVFGSIGGTLEAAEKKAFFDPFTRDTGIKVVLVAEDSAKLLASVKLGQPAYDIADIAGGQLASWVANGSLEKIDYSYFDKETLASIPELLRNEYGLGNYTYSSVIAYNTNKFPEDGKHPKNWVDFYNVKDFPGKRGLSKCEKIVEGGLLEGALLGDGVPVDNLYPLDMDRAFAKIKELMPHVGRWMVAGGDGPQALIAGEVDMASSFNGRIVAAKKEGAPLAMSWEQSLLEYGYWVIAKNSPNKENAAKLLAYMSRPEAQAVFAEAISYGPVNPDAFKFLPKELAETLPGAPDLVKNQVFQNYEWWGTKGPDGRTNYDVAMERCVALLTQ</sequence>
<organism evidence="7 8">
    <name type="scientific">Mesorhizobium delmotii</name>
    <dbReference type="NCBI Taxonomy" id="1631247"/>
    <lineage>
        <taxon>Bacteria</taxon>
        <taxon>Pseudomonadati</taxon>
        <taxon>Pseudomonadota</taxon>
        <taxon>Alphaproteobacteria</taxon>
        <taxon>Hyphomicrobiales</taxon>
        <taxon>Phyllobacteriaceae</taxon>
        <taxon>Mesorhizobium</taxon>
    </lineage>
</organism>
<comment type="similarity">
    <text evidence="2">Belongs to the bacterial solute-binding protein 1 family.</text>
</comment>
<gene>
    <name evidence="7" type="ORF">BQ8482_130198</name>
</gene>